<dbReference type="SUPFAM" id="SSF53335">
    <property type="entry name" value="S-adenosyl-L-methionine-dependent methyltransferases"/>
    <property type="match status" value="1"/>
</dbReference>
<dbReference type="FunFam" id="3.40.50.150:FF:000041">
    <property type="entry name" value="Ribosomal RNA small subunit methyltransferase G"/>
    <property type="match status" value="1"/>
</dbReference>
<keyword evidence="4 6" id="KW-0808">Transferase</keyword>
<feature type="region of interest" description="Disordered" evidence="7">
    <location>
        <begin position="217"/>
        <end position="237"/>
    </location>
</feature>
<dbReference type="Pfam" id="PF02527">
    <property type="entry name" value="GidB"/>
    <property type="match status" value="1"/>
</dbReference>
<keyword evidence="3 6" id="KW-0489">Methyltransferase</keyword>
<dbReference type="HAMAP" id="MF_00074">
    <property type="entry name" value="16SrRNA_methyltr_G"/>
    <property type="match status" value="1"/>
</dbReference>
<evidence type="ECO:0000256" key="6">
    <source>
        <dbReference type="HAMAP-Rule" id="MF_00074"/>
    </source>
</evidence>
<evidence type="ECO:0000256" key="7">
    <source>
        <dbReference type="SAM" id="MobiDB-lite"/>
    </source>
</evidence>
<accession>A0A2P8HIA2</accession>
<dbReference type="OrthoDB" id="9808773at2"/>
<evidence type="ECO:0000256" key="2">
    <source>
        <dbReference type="ARBA" id="ARBA00022552"/>
    </source>
</evidence>
<evidence type="ECO:0000313" key="8">
    <source>
        <dbReference type="EMBL" id="PSL45935.1"/>
    </source>
</evidence>
<protein>
    <recommendedName>
        <fullName evidence="6">Ribosomal RNA small subunit methyltransferase G</fullName>
        <ecNumber evidence="6">2.1.1.-</ecNumber>
    </recommendedName>
    <alternativeName>
        <fullName evidence="6">16S rRNA 7-methylguanosine methyltransferase</fullName>
        <shortName evidence="6">16S rRNA m7G methyltransferase</shortName>
    </alternativeName>
</protein>
<evidence type="ECO:0000256" key="5">
    <source>
        <dbReference type="ARBA" id="ARBA00022691"/>
    </source>
</evidence>
<comment type="similarity">
    <text evidence="6">Belongs to the methyltransferase superfamily. RNA methyltransferase RsmG family.</text>
</comment>
<evidence type="ECO:0000313" key="9">
    <source>
        <dbReference type="Proteomes" id="UP000242310"/>
    </source>
</evidence>
<dbReference type="Gene3D" id="3.40.50.150">
    <property type="entry name" value="Vaccinia Virus protein VP39"/>
    <property type="match status" value="1"/>
</dbReference>
<dbReference type="EC" id="2.1.1.-" evidence="6"/>
<dbReference type="EMBL" id="PYAV01000006">
    <property type="protein sequence ID" value="PSL45935.1"/>
    <property type="molecule type" value="Genomic_DNA"/>
</dbReference>
<keyword evidence="2 6" id="KW-0698">rRNA processing</keyword>
<dbReference type="InterPro" id="IPR003682">
    <property type="entry name" value="rRNA_ssu_MeTfrase_G"/>
</dbReference>
<comment type="subcellular location">
    <subcellularLocation>
        <location evidence="6">Cytoplasm</location>
    </subcellularLocation>
</comment>
<dbReference type="Proteomes" id="UP000242310">
    <property type="component" value="Unassembled WGS sequence"/>
</dbReference>
<gene>
    <name evidence="6" type="primary">rsmG</name>
    <name evidence="8" type="ORF">B0H94_106193</name>
</gene>
<feature type="binding site" evidence="6">
    <location>
        <begin position="127"/>
        <end position="128"/>
    </location>
    <ligand>
        <name>S-adenosyl-L-methionine</name>
        <dbReference type="ChEBI" id="CHEBI:59789"/>
    </ligand>
</feature>
<dbReference type="PANTHER" id="PTHR31760:SF0">
    <property type="entry name" value="S-ADENOSYL-L-METHIONINE-DEPENDENT METHYLTRANSFERASES SUPERFAMILY PROTEIN"/>
    <property type="match status" value="1"/>
</dbReference>
<reference evidence="8 9" key="1">
    <citation type="submission" date="2018-03" db="EMBL/GenBank/DDBJ databases">
        <title>Genomic Encyclopedia of Type Strains, Phase III (KMG-III): the genomes of soil and plant-associated and newly described type strains.</title>
        <authorList>
            <person name="Whitman W."/>
        </authorList>
    </citation>
    <scope>NUCLEOTIDE SEQUENCE [LARGE SCALE GENOMIC DNA]</scope>
    <source>
        <strain evidence="8 9">CGMCC 1.07653</strain>
    </source>
</reference>
<feature type="compositionally biased region" description="Basic residues" evidence="7">
    <location>
        <begin position="227"/>
        <end position="237"/>
    </location>
</feature>
<feature type="binding site" evidence="6">
    <location>
        <position position="146"/>
    </location>
    <ligand>
        <name>S-adenosyl-L-methionine</name>
        <dbReference type="ChEBI" id="CHEBI:59789"/>
    </ligand>
</feature>
<evidence type="ECO:0000256" key="3">
    <source>
        <dbReference type="ARBA" id="ARBA00022603"/>
    </source>
</evidence>
<keyword evidence="9" id="KW-1185">Reference proteome</keyword>
<dbReference type="InterPro" id="IPR029063">
    <property type="entry name" value="SAM-dependent_MTases_sf"/>
</dbReference>
<dbReference type="PANTHER" id="PTHR31760">
    <property type="entry name" value="S-ADENOSYL-L-METHIONINE-DEPENDENT METHYLTRANSFERASES SUPERFAMILY PROTEIN"/>
    <property type="match status" value="1"/>
</dbReference>
<name>A0A2P8HIA2_9BACI</name>
<keyword evidence="5 6" id="KW-0949">S-adenosyl-L-methionine</keyword>
<proteinExistence type="inferred from homology"/>
<keyword evidence="1 6" id="KW-0963">Cytoplasm</keyword>
<comment type="function">
    <text evidence="6">Specifically methylates the N7 position of guanine in position 535 of 16S rRNA.</text>
</comment>
<comment type="caution">
    <text evidence="8">The sequence shown here is derived from an EMBL/GenBank/DDBJ whole genome shotgun (WGS) entry which is preliminary data.</text>
</comment>
<dbReference type="GO" id="GO:0070043">
    <property type="term" value="F:rRNA (guanine-N7-)-methyltransferase activity"/>
    <property type="evidence" value="ECO:0007669"/>
    <property type="project" value="UniProtKB-UniRule"/>
</dbReference>
<sequence>MADLKAERLIQEAFAATDHQMKQLEEYFQLLVTWNEKMNLTGITEREAVYEKHFYDSLTALFAYDFTQAQRIVDIGGGAGFPGFPIKILYPHLELVIVDSLKKRMTFLEQAASELGLDGITPVHGRAEELGQQKVHRESYDAAISRAVARLPVLAELSLPFVKPGGWFVAMKGAEGLEEMEEGRAACEKLGGRIDEPYETKLPIEESQRFIVKVEKVTETPPQYPRKPGKPAKKPLS</sequence>
<evidence type="ECO:0000256" key="4">
    <source>
        <dbReference type="ARBA" id="ARBA00022679"/>
    </source>
</evidence>
<feature type="binding site" evidence="6">
    <location>
        <position position="81"/>
    </location>
    <ligand>
        <name>S-adenosyl-L-methionine</name>
        <dbReference type="ChEBI" id="CHEBI:59789"/>
    </ligand>
</feature>
<dbReference type="NCBIfam" id="TIGR00138">
    <property type="entry name" value="rsmG_gidB"/>
    <property type="match status" value="1"/>
</dbReference>
<feature type="binding site" evidence="6">
    <location>
        <position position="76"/>
    </location>
    <ligand>
        <name>S-adenosyl-L-methionine</name>
        <dbReference type="ChEBI" id="CHEBI:59789"/>
    </ligand>
</feature>
<dbReference type="AlphaFoldDB" id="A0A2P8HIA2"/>
<comment type="caution">
    <text evidence="6">Lacks conserved residue(s) required for the propagation of feature annotation.</text>
</comment>
<dbReference type="GO" id="GO:0005829">
    <property type="term" value="C:cytosol"/>
    <property type="evidence" value="ECO:0007669"/>
    <property type="project" value="TreeGrafter"/>
</dbReference>
<organism evidence="8 9">
    <name type="scientific">Salsuginibacillus halophilus</name>
    <dbReference type="NCBI Taxonomy" id="517424"/>
    <lineage>
        <taxon>Bacteria</taxon>
        <taxon>Bacillati</taxon>
        <taxon>Bacillota</taxon>
        <taxon>Bacilli</taxon>
        <taxon>Bacillales</taxon>
        <taxon>Bacillaceae</taxon>
        <taxon>Salsuginibacillus</taxon>
    </lineage>
</organism>
<evidence type="ECO:0000256" key="1">
    <source>
        <dbReference type="ARBA" id="ARBA00022490"/>
    </source>
</evidence>
<dbReference type="CDD" id="cd02440">
    <property type="entry name" value="AdoMet_MTases"/>
    <property type="match status" value="1"/>
</dbReference>